<dbReference type="AlphaFoldDB" id="A0A844GCP8"/>
<sequence>MGDPIYIKLATGSTILLLVILQFGWDAYQQFVDGAKQLVLNRRISLQLEMRNNELDELNRQLSVTATHDSLTDLYNRHFIVAQLKQQLDLFRRHGNPCSIVLMDIDRFKQVNDQFGHASGDEVLVVFSKRTESQIRLGDTFGRYGGEEFLLILPMTELPSALSLAERIRGYLASTPLLEHPRPLTITASFGVAQIKANESIDSWLIRSR</sequence>
<dbReference type="Gene3D" id="3.30.70.270">
    <property type="match status" value="1"/>
</dbReference>
<accession>A0A844GCP8</accession>
<dbReference type="PANTHER" id="PTHR45138:SF9">
    <property type="entry name" value="DIGUANYLATE CYCLASE DGCM-RELATED"/>
    <property type="match status" value="1"/>
</dbReference>
<evidence type="ECO:0000256" key="1">
    <source>
        <dbReference type="ARBA" id="ARBA00012528"/>
    </source>
</evidence>
<comment type="catalytic activity">
    <reaction evidence="2">
        <text>2 GTP = 3',3'-c-di-GMP + 2 diphosphate</text>
        <dbReference type="Rhea" id="RHEA:24898"/>
        <dbReference type="ChEBI" id="CHEBI:33019"/>
        <dbReference type="ChEBI" id="CHEBI:37565"/>
        <dbReference type="ChEBI" id="CHEBI:58805"/>
        <dbReference type="EC" id="2.7.7.65"/>
    </reaction>
</comment>
<dbReference type="InterPro" id="IPR043128">
    <property type="entry name" value="Rev_trsase/Diguanyl_cyclase"/>
</dbReference>
<dbReference type="InterPro" id="IPR050469">
    <property type="entry name" value="Diguanylate_Cyclase"/>
</dbReference>
<organism evidence="4 5">
    <name type="scientific">Paludibacterium denitrificans</name>
    <dbReference type="NCBI Taxonomy" id="2675226"/>
    <lineage>
        <taxon>Bacteria</taxon>
        <taxon>Pseudomonadati</taxon>
        <taxon>Pseudomonadota</taxon>
        <taxon>Betaproteobacteria</taxon>
        <taxon>Neisseriales</taxon>
        <taxon>Chromobacteriaceae</taxon>
        <taxon>Paludibacterium</taxon>
    </lineage>
</organism>
<name>A0A844GCP8_9NEIS</name>
<dbReference type="InterPro" id="IPR000160">
    <property type="entry name" value="GGDEF_dom"/>
</dbReference>
<evidence type="ECO:0000256" key="2">
    <source>
        <dbReference type="ARBA" id="ARBA00034247"/>
    </source>
</evidence>
<dbReference type="FunFam" id="3.30.70.270:FF:000001">
    <property type="entry name" value="Diguanylate cyclase domain protein"/>
    <property type="match status" value="1"/>
</dbReference>
<dbReference type="SMART" id="SM00267">
    <property type="entry name" value="GGDEF"/>
    <property type="match status" value="1"/>
</dbReference>
<dbReference type="CDD" id="cd01949">
    <property type="entry name" value="GGDEF"/>
    <property type="match status" value="1"/>
</dbReference>
<proteinExistence type="predicted"/>
<dbReference type="EC" id="2.7.7.65" evidence="1"/>
<dbReference type="Proteomes" id="UP000446658">
    <property type="component" value="Unassembled WGS sequence"/>
</dbReference>
<dbReference type="SUPFAM" id="SSF55073">
    <property type="entry name" value="Nucleotide cyclase"/>
    <property type="match status" value="1"/>
</dbReference>
<dbReference type="GO" id="GO:0052621">
    <property type="term" value="F:diguanylate cyclase activity"/>
    <property type="evidence" value="ECO:0007669"/>
    <property type="project" value="UniProtKB-EC"/>
</dbReference>
<evidence type="ECO:0000313" key="4">
    <source>
        <dbReference type="EMBL" id="MTD34263.1"/>
    </source>
</evidence>
<evidence type="ECO:0000313" key="5">
    <source>
        <dbReference type="Proteomes" id="UP000446658"/>
    </source>
</evidence>
<dbReference type="Pfam" id="PF00990">
    <property type="entry name" value="GGDEF"/>
    <property type="match status" value="1"/>
</dbReference>
<feature type="domain" description="GGDEF" evidence="3">
    <location>
        <begin position="96"/>
        <end position="209"/>
    </location>
</feature>
<dbReference type="NCBIfam" id="TIGR00254">
    <property type="entry name" value="GGDEF"/>
    <property type="match status" value="1"/>
</dbReference>
<evidence type="ECO:0000259" key="3">
    <source>
        <dbReference type="PROSITE" id="PS50887"/>
    </source>
</evidence>
<dbReference type="EMBL" id="WLYX01000002">
    <property type="protein sequence ID" value="MTD34263.1"/>
    <property type="molecule type" value="Genomic_DNA"/>
</dbReference>
<protein>
    <recommendedName>
        <fullName evidence="1">diguanylate cyclase</fullName>
        <ecNumber evidence="1">2.7.7.65</ecNumber>
    </recommendedName>
</protein>
<dbReference type="RefSeq" id="WP_230371711.1">
    <property type="nucleotide sequence ID" value="NZ_WLYX01000002.1"/>
</dbReference>
<dbReference type="PANTHER" id="PTHR45138">
    <property type="entry name" value="REGULATORY COMPONENTS OF SENSORY TRANSDUCTION SYSTEM"/>
    <property type="match status" value="1"/>
</dbReference>
<comment type="caution">
    <text evidence="4">The sequence shown here is derived from an EMBL/GenBank/DDBJ whole genome shotgun (WGS) entry which is preliminary data.</text>
</comment>
<reference evidence="4 5" key="1">
    <citation type="submission" date="2019-11" db="EMBL/GenBank/DDBJ databases">
        <title>Draft genome sequence of Paludibacterium sp. dN18-1.</title>
        <authorList>
            <person name="Im W.-T."/>
        </authorList>
    </citation>
    <scope>NUCLEOTIDE SEQUENCE [LARGE SCALE GENOMIC DNA]</scope>
    <source>
        <strain evidence="5">dN 18-1</strain>
    </source>
</reference>
<keyword evidence="5" id="KW-1185">Reference proteome</keyword>
<dbReference type="InterPro" id="IPR029787">
    <property type="entry name" value="Nucleotide_cyclase"/>
</dbReference>
<gene>
    <name evidence="4" type="ORF">GKE73_18145</name>
</gene>
<dbReference type="PROSITE" id="PS50887">
    <property type="entry name" value="GGDEF"/>
    <property type="match status" value="1"/>
</dbReference>